<feature type="transmembrane region" description="Helical" evidence="6">
    <location>
        <begin position="158"/>
        <end position="178"/>
    </location>
</feature>
<evidence type="ECO:0000256" key="3">
    <source>
        <dbReference type="ARBA" id="ARBA00022692"/>
    </source>
</evidence>
<feature type="transmembrane region" description="Helical" evidence="6">
    <location>
        <begin position="95"/>
        <end position="116"/>
    </location>
</feature>
<dbReference type="Pfam" id="PF01758">
    <property type="entry name" value="SBF"/>
    <property type="match status" value="1"/>
</dbReference>
<accession>A0AAV9IN74</accession>
<reference evidence="7 8" key="1">
    <citation type="submission" date="2022-07" db="EMBL/GenBank/DDBJ databases">
        <title>Genome-wide signatures of adaptation to extreme environments.</title>
        <authorList>
            <person name="Cho C.H."/>
            <person name="Yoon H.S."/>
        </authorList>
    </citation>
    <scope>NUCLEOTIDE SEQUENCE [LARGE SCALE GENOMIC DNA]</scope>
    <source>
        <strain evidence="7 8">108.79 E11</strain>
    </source>
</reference>
<dbReference type="Gene3D" id="1.20.1530.20">
    <property type="match status" value="1"/>
</dbReference>
<dbReference type="InterPro" id="IPR038770">
    <property type="entry name" value="Na+/solute_symporter_sf"/>
</dbReference>
<dbReference type="GO" id="GO:0016020">
    <property type="term" value="C:membrane"/>
    <property type="evidence" value="ECO:0007669"/>
    <property type="project" value="UniProtKB-SubCell"/>
</dbReference>
<evidence type="ECO:0000256" key="4">
    <source>
        <dbReference type="ARBA" id="ARBA00022989"/>
    </source>
</evidence>
<keyword evidence="5 6" id="KW-0472">Membrane</keyword>
<protein>
    <submittedName>
        <fullName evidence="7">Uncharacterized protein</fullName>
    </submittedName>
</protein>
<feature type="transmembrane region" description="Helical" evidence="6">
    <location>
        <begin position="128"/>
        <end position="146"/>
    </location>
</feature>
<comment type="caution">
    <text evidence="7">The sequence shown here is derived from an EMBL/GenBank/DDBJ whole genome shotgun (WGS) entry which is preliminary data.</text>
</comment>
<keyword evidence="3 6" id="KW-0812">Transmembrane</keyword>
<keyword evidence="4 6" id="KW-1133">Transmembrane helix</keyword>
<dbReference type="InterPro" id="IPR004710">
    <property type="entry name" value="Bilac:Na_transpt"/>
</dbReference>
<evidence type="ECO:0000256" key="2">
    <source>
        <dbReference type="ARBA" id="ARBA00006528"/>
    </source>
</evidence>
<dbReference type="InterPro" id="IPR002657">
    <property type="entry name" value="BilAc:Na_symport/Acr3"/>
</dbReference>
<evidence type="ECO:0000256" key="6">
    <source>
        <dbReference type="SAM" id="Phobius"/>
    </source>
</evidence>
<organism evidence="7 8">
    <name type="scientific">Galdieria yellowstonensis</name>
    <dbReference type="NCBI Taxonomy" id="3028027"/>
    <lineage>
        <taxon>Eukaryota</taxon>
        <taxon>Rhodophyta</taxon>
        <taxon>Bangiophyceae</taxon>
        <taxon>Galdieriales</taxon>
        <taxon>Galdieriaceae</taxon>
        <taxon>Galdieria</taxon>
    </lineage>
</organism>
<dbReference type="AlphaFoldDB" id="A0AAV9IN74"/>
<gene>
    <name evidence="7" type="ORF">GAYE_SCF64G6694</name>
</gene>
<comment type="subcellular location">
    <subcellularLocation>
        <location evidence="1">Membrane</location>
        <topology evidence="1">Multi-pass membrane protein</topology>
    </subcellularLocation>
</comment>
<sequence>MADLVAAHYPRKVLCYAFHFLLVPKTTSLKTQVSIKPSHVCLRYPKVNSFQNLKFLVCSPRENVRKPSTWLIHMSNDGYKGKPLLDTSFQLYKKIASSATLLYPLWTLAASLLAIYRPALFQGVSSQSISWALSLLMFSVGSTLSLKDFIPILKSPFPVLLGFLGCYVLMPLLSVFISRLCGIHYEYYAGMILLGCVSGGQASNLSTYIAKGDVALSVAMTTISTLASVFMLPILSQLFLGTRIPIHAVELSKSTAQVVLAPIILGMFLNSSFPRLMYVLEPVLPLVGVFATMYCVVGALSKVQEVILSSIGVLFWPVVLLHFIGGVAGYFIPKLLGLNEKVCRTLSIETCFKSPALSYVLAIKHFNAYGVRMPSAVSILVLAPLAALYSVILRFLSVKNESD</sequence>
<evidence type="ECO:0000313" key="7">
    <source>
        <dbReference type="EMBL" id="KAK4528748.1"/>
    </source>
</evidence>
<keyword evidence="8" id="KW-1185">Reference proteome</keyword>
<dbReference type="PANTHER" id="PTHR10361:SF30">
    <property type="entry name" value="SODIUM_METABOLITE COTRANSPORTER BASS6, CHLOROPLASTIC-RELATED"/>
    <property type="match status" value="1"/>
</dbReference>
<feature type="transmembrane region" description="Helical" evidence="6">
    <location>
        <begin position="283"/>
        <end position="301"/>
    </location>
</feature>
<proteinExistence type="inferred from homology"/>
<dbReference type="EMBL" id="JANCYU010000069">
    <property type="protein sequence ID" value="KAK4528748.1"/>
    <property type="molecule type" value="Genomic_DNA"/>
</dbReference>
<dbReference type="PANTHER" id="PTHR10361">
    <property type="entry name" value="SODIUM-BILE ACID COTRANSPORTER"/>
    <property type="match status" value="1"/>
</dbReference>
<feature type="transmembrane region" description="Helical" evidence="6">
    <location>
        <begin position="376"/>
        <end position="396"/>
    </location>
</feature>
<name>A0AAV9IN74_9RHOD</name>
<evidence type="ECO:0000256" key="5">
    <source>
        <dbReference type="ARBA" id="ARBA00023136"/>
    </source>
</evidence>
<evidence type="ECO:0000313" key="8">
    <source>
        <dbReference type="Proteomes" id="UP001300502"/>
    </source>
</evidence>
<comment type="similarity">
    <text evidence="2">Belongs to the bile acid:sodium symporter (BASS) (TC 2.A.28) family.</text>
</comment>
<feature type="transmembrane region" description="Helical" evidence="6">
    <location>
        <begin position="313"/>
        <end position="332"/>
    </location>
</feature>
<feature type="transmembrane region" description="Helical" evidence="6">
    <location>
        <begin position="214"/>
        <end position="235"/>
    </location>
</feature>
<dbReference type="Proteomes" id="UP001300502">
    <property type="component" value="Unassembled WGS sequence"/>
</dbReference>
<evidence type="ECO:0000256" key="1">
    <source>
        <dbReference type="ARBA" id="ARBA00004141"/>
    </source>
</evidence>